<organism evidence="1 2">
    <name type="scientific">Rehmannia glutinosa</name>
    <name type="common">Chinese foxglove</name>
    <dbReference type="NCBI Taxonomy" id="99300"/>
    <lineage>
        <taxon>Eukaryota</taxon>
        <taxon>Viridiplantae</taxon>
        <taxon>Streptophyta</taxon>
        <taxon>Embryophyta</taxon>
        <taxon>Tracheophyta</taxon>
        <taxon>Spermatophyta</taxon>
        <taxon>Magnoliopsida</taxon>
        <taxon>eudicotyledons</taxon>
        <taxon>Gunneridae</taxon>
        <taxon>Pentapetalae</taxon>
        <taxon>asterids</taxon>
        <taxon>lamiids</taxon>
        <taxon>Lamiales</taxon>
        <taxon>Orobanchaceae</taxon>
        <taxon>Rehmannieae</taxon>
        <taxon>Rehmannia</taxon>
    </lineage>
</organism>
<gene>
    <name evidence="1" type="ORF">DH2020_005843</name>
</gene>
<dbReference type="EMBL" id="JABTTQ020000004">
    <property type="protein sequence ID" value="KAK6158529.1"/>
    <property type="molecule type" value="Genomic_DNA"/>
</dbReference>
<sequence length="164" mass="18757">MRSIRKMSSGGWNISAIQEAYFCLSDSAKRASFDSDRHTISCIKCNTIPSYTNTDPTNVKTQKQSHQEISRFNRINRRMKELRTKLKEEANTIEKCLIANIAAASRREFVNANGKKTELPVFNPSDYYQYKGSPQFRTINHKKIEDLRAGFRIGNADACMTGHE</sequence>
<proteinExistence type="predicted"/>
<accession>A0ABR0XHF6</accession>
<protein>
    <submittedName>
        <fullName evidence="1">Uncharacterized protein</fullName>
    </submittedName>
</protein>
<keyword evidence="2" id="KW-1185">Reference proteome</keyword>
<reference evidence="1 2" key="1">
    <citation type="journal article" date="2021" name="Comput. Struct. Biotechnol. J.">
        <title>De novo genome assembly of the potent medicinal plant Rehmannia glutinosa using nanopore technology.</title>
        <authorList>
            <person name="Ma L."/>
            <person name="Dong C."/>
            <person name="Song C."/>
            <person name="Wang X."/>
            <person name="Zheng X."/>
            <person name="Niu Y."/>
            <person name="Chen S."/>
            <person name="Feng W."/>
        </authorList>
    </citation>
    <scope>NUCLEOTIDE SEQUENCE [LARGE SCALE GENOMIC DNA]</scope>
    <source>
        <strain evidence="1">DH-2019</strain>
    </source>
</reference>
<dbReference type="Proteomes" id="UP001318860">
    <property type="component" value="Unassembled WGS sequence"/>
</dbReference>
<evidence type="ECO:0000313" key="2">
    <source>
        <dbReference type="Proteomes" id="UP001318860"/>
    </source>
</evidence>
<evidence type="ECO:0000313" key="1">
    <source>
        <dbReference type="EMBL" id="KAK6158529.1"/>
    </source>
</evidence>
<comment type="caution">
    <text evidence="1">The sequence shown here is derived from an EMBL/GenBank/DDBJ whole genome shotgun (WGS) entry which is preliminary data.</text>
</comment>
<name>A0ABR0XHF6_REHGL</name>